<sequence length="25" mass="3150">MRDKIKRKEKTNVVFASFLFRFLQF</sequence>
<reference evidence="1" key="1">
    <citation type="submission" date="2018-02" db="EMBL/GenBank/DDBJ databases">
        <title>Rhizophora mucronata_Transcriptome.</title>
        <authorList>
            <person name="Meera S.P."/>
            <person name="Sreeshan A."/>
            <person name="Augustine A."/>
        </authorList>
    </citation>
    <scope>NUCLEOTIDE SEQUENCE</scope>
    <source>
        <tissue evidence="1">Leaf</tissue>
    </source>
</reference>
<name>A0A2P2QP02_RHIMU</name>
<evidence type="ECO:0000313" key="1">
    <source>
        <dbReference type="EMBL" id="MBX68739.1"/>
    </source>
</evidence>
<organism evidence="1">
    <name type="scientific">Rhizophora mucronata</name>
    <name type="common">Asiatic mangrove</name>
    <dbReference type="NCBI Taxonomy" id="61149"/>
    <lineage>
        <taxon>Eukaryota</taxon>
        <taxon>Viridiplantae</taxon>
        <taxon>Streptophyta</taxon>
        <taxon>Embryophyta</taxon>
        <taxon>Tracheophyta</taxon>
        <taxon>Spermatophyta</taxon>
        <taxon>Magnoliopsida</taxon>
        <taxon>eudicotyledons</taxon>
        <taxon>Gunneridae</taxon>
        <taxon>Pentapetalae</taxon>
        <taxon>rosids</taxon>
        <taxon>fabids</taxon>
        <taxon>Malpighiales</taxon>
        <taxon>Rhizophoraceae</taxon>
        <taxon>Rhizophora</taxon>
    </lineage>
</organism>
<dbReference type="AlphaFoldDB" id="A0A2P2QP02"/>
<proteinExistence type="predicted"/>
<dbReference type="EMBL" id="GGEC01088255">
    <property type="protein sequence ID" value="MBX68739.1"/>
    <property type="molecule type" value="Transcribed_RNA"/>
</dbReference>
<protein>
    <submittedName>
        <fullName evidence="1">Uncharacterized protein</fullName>
    </submittedName>
</protein>
<accession>A0A2P2QP02</accession>